<evidence type="ECO:0000256" key="8">
    <source>
        <dbReference type="ARBA" id="ARBA00022989"/>
    </source>
</evidence>
<dbReference type="GO" id="GO:0015293">
    <property type="term" value="F:symporter activity"/>
    <property type="evidence" value="ECO:0007669"/>
    <property type="project" value="UniProtKB-KW"/>
</dbReference>
<evidence type="ECO:0000256" key="5">
    <source>
        <dbReference type="ARBA" id="ARBA00022847"/>
    </source>
</evidence>
<dbReference type="GeneTree" id="ENSGT00940000156507"/>
<reference evidence="11" key="2">
    <citation type="submission" date="2025-08" db="UniProtKB">
        <authorList>
            <consortium name="Ensembl"/>
        </authorList>
    </citation>
    <scope>IDENTIFICATION</scope>
</reference>
<accession>A0A4W5JXB8</accession>
<feature type="transmembrane region" description="Helical" evidence="10">
    <location>
        <begin position="104"/>
        <end position="126"/>
    </location>
</feature>
<evidence type="ECO:0000256" key="6">
    <source>
        <dbReference type="ARBA" id="ARBA00022856"/>
    </source>
</evidence>
<reference evidence="12" key="1">
    <citation type="submission" date="2018-06" db="EMBL/GenBank/DDBJ databases">
        <title>Genome assembly of Danube salmon.</title>
        <authorList>
            <person name="Macqueen D.J."/>
            <person name="Gundappa M.K."/>
        </authorList>
    </citation>
    <scope>NUCLEOTIDE SEQUENCE [LARGE SCALE GENOMIC DNA]</scope>
</reference>
<feature type="transmembrane region" description="Helical" evidence="10">
    <location>
        <begin position="358"/>
        <end position="379"/>
    </location>
</feature>
<evidence type="ECO:0000256" key="9">
    <source>
        <dbReference type="ARBA" id="ARBA00023136"/>
    </source>
</evidence>
<proteinExistence type="inferred from homology"/>
<dbReference type="Pfam" id="PF00854">
    <property type="entry name" value="PTR2"/>
    <property type="match status" value="2"/>
</dbReference>
<keyword evidence="8 10" id="KW-1133">Transmembrane helix</keyword>
<sequence>MLFCDYLTELKLEIHESGQTSKSPKLCGTNYPVCISFIVVNEFCERFSYYGMKAVLTLYFINYLQWDQNLSTAVYHAFSSLCYFTPVLGAIIADSWLGKFKTIVYLSVVYVLGHVVKSVGAIPSVGDSTIHIALSMVGLILIAFGTGGIKPCVAAFGGDQFDEEHINERRKFFSIFYMSINAGSVLSTVITPILRGNVQCFGSDCYALAFGVPAILMVIALVVFISGSGMYKKSPPEGNVLLDVCQCLGLAIKNRWMSSTYDPKRKHWLDWAEEKYPRRLIHEIKMVLKVLVLYIPLPMFWALFDQQGSRWTLQATRMNMAFMLNALLILIFVPIFDVVVYPLIGLCRINLTPLKKMAVGMIFAALAFGAATLVEVNVMKTVVEPAPHGQCLLQVYNLADSDVKLSIPGSNLFSQPIKSYEDPQAYQHLELGGHNKTITVGINHSGHFHECRETFTEQKAYSLVLHSKTSGIVCQLVSLKFKYCSNRFINTRSEAVNVTIGGVDFYIPADYGISPNKSANNVHIAWQIPQYALMTAGEVMFSITGIEFSYSQAPANMKSVLQAGWLLTVAFGNVIVLIVAEGAGLDQWMEFLLFAGLLVAVCIIFSIMAYFYTYVDPGELDKLFPDKTVNEDEDDLKKDQTDDTMYLNSVEKGPKM</sequence>
<dbReference type="CDD" id="cd17411">
    <property type="entry name" value="MFS_SLC15A2"/>
    <property type="match status" value="1"/>
</dbReference>
<keyword evidence="9 10" id="KW-0472">Membrane</keyword>
<feature type="transmembrane region" description="Helical" evidence="10">
    <location>
        <begin position="206"/>
        <end position="225"/>
    </location>
</feature>
<organism evidence="11 12">
    <name type="scientific">Hucho hucho</name>
    <name type="common">huchen</name>
    <dbReference type="NCBI Taxonomy" id="62062"/>
    <lineage>
        <taxon>Eukaryota</taxon>
        <taxon>Metazoa</taxon>
        <taxon>Chordata</taxon>
        <taxon>Craniata</taxon>
        <taxon>Vertebrata</taxon>
        <taxon>Euteleostomi</taxon>
        <taxon>Actinopterygii</taxon>
        <taxon>Neopterygii</taxon>
        <taxon>Teleostei</taxon>
        <taxon>Protacanthopterygii</taxon>
        <taxon>Salmoniformes</taxon>
        <taxon>Salmonidae</taxon>
        <taxon>Salmoninae</taxon>
        <taxon>Hucho</taxon>
    </lineage>
</organism>
<keyword evidence="3" id="KW-0813">Transport</keyword>
<evidence type="ECO:0000256" key="3">
    <source>
        <dbReference type="ARBA" id="ARBA00022448"/>
    </source>
</evidence>
<dbReference type="Proteomes" id="UP000314982">
    <property type="component" value="Unassembled WGS sequence"/>
</dbReference>
<feature type="transmembrane region" description="Helical" evidence="10">
    <location>
        <begin position="591"/>
        <end position="612"/>
    </location>
</feature>
<name>A0A4W5JXB8_9TELE</name>
<dbReference type="InterPro" id="IPR000109">
    <property type="entry name" value="POT_fam"/>
</dbReference>
<feature type="transmembrane region" description="Helical" evidence="10">
    <location>
        <begin position="174"/>
        <end position="194"/>
    </location>
</feature>
<dbReference type="Gene3D" id="1.20.1250.20">
    <property type="entry name" value="MFS general substrate transporter like domains"/>
    <property type="match status" value="2"/>
</dbReference>
<dbReference type="Ensembl" id="ENSHHUT00000002902.1">
    <property type="protein sequence ID" value="ENSHHUP00000002805.1"/>
    <property type="gene ID" value="ENSHHUG00000001777.1"/>
</dbReference>
<feature type="transmembrane region" description="Helical" evidence="10">
    <location>
        <begin position="73"/>
        <end position="92"/>
    </location>
</feature>
<comment type="subcellular location">
    <subcellularLocation>
        <location evidence="1">Membrane</location>
        <topology evidence="1">Multi-pass membrane protein</topology>
    </subcellularLocation>
</comment>
<keyword evidence="12" id="KW-1185">Reference proteome</keyword>
<dbReference type="InterPro" id="IPR036259">
    <property type="entry name" value="MFS_trans_sf"/>
</dbReference>
<dbReference type="PROSITE" id="PS01022">
    <property type="entry name" value="PTR2_1"/>
    <property type="match status" value="1"/>
</dbReference>
<keyword evidence="6" id="KW-0571">Peptide transport</keyword>
<feature type="transmembrane region" description="Helical" evidence="10">
    <location>
        <begin position="324"/>
        <end position="346"/>
    </location>
</feature>
<evidence type="ECO:0000313" key="12">
    <source>
        <dbReference type="Proteomes" id="UP000314982"/>
    </source>
</evidence>
<dbReference type="SUPFAM" id="SSF103473">
    <property type="entry name" value="MFS general substrate transporter"/>
    <property type="match status" value="1"/>
</dbReference>
<dbReference type="GO" id="GO:0015031">
    <property type="term" value="P:protein transport"/>
    <property type="evidence" value="ECO:0007669"/>
    <property type="project" value="UniProtKB-KW"/>
</dbReference>
<comment type="similarity">
    <text evidence="2">Belongs to the major facilitator superfamily. Proton-dependent oligopeptide transporter (POT/PTR) (TC 2.A.17) family.</text>
</comment>
<dbReference type="InterPro" id="IPR018456">
    <property type="entry name" value="PTR2_symporter_CS"/>
</dbReference>
<evidence type="ECO:0000256" key="2">
    <source>
        <dbReference type="ARBA" id="ARBA00005982"/>
    </source>
</evidence>
<feature type="transmembrane region" description="Helical" evidence="10">
    <location>
        <begin position="132"/>
        <end position="153"/>
    </location>
</feature>
<feature type="transmembrane region" description="Helical" evidence="10">
    <location>
        <begin position="286"/>
        <end position="304"/>
    </location>
</feature>
<evidence type="ECO:0000313" key="11">
    <source>
        <dbReference type="Ensembl" id="ENSHHUP00000002805.1"/>
    </source>
</evidence>
<dbReference type="GO" id="GO:0016020">
    <property type="term" value="C:membrane"/>
    <property type="evidence" value="ECO:0007669"/>
    <property type="project" value="UniProtKB-SubCell"/>
</dbReference>
<reference evidence="11" key="3">
    <citation type="submission" date="2025-09" db="UniProtKB">
        <authorList>
            <consortium name="Ensembl"/>
        </authorList>
    </citation>
    <scope>IDENTIFICATION</scope>
</reference>
<dbReference type="AlphaFoldDB" id="A0A4W5JXB8"/>
<keyword evidence="5" id="KW-0769">Symport</keyword>
<evidence type="ECO:0000256" key="10">
    <source>
        <dbReference type="SAM" id="Phobius"/>
    </source>
</evidence>
<dbReference type="GO" id="GO:0035673">
    <property type="term" value="F:oligopeptide transmembrane transporter activity"/>
    <property type="evidence" value="ECO:0007669"/>
    <property type="project" value="InterPro"/>
</dbReference>
<evidence type="ECO:0000256" key="7">
    <source>
        <dbReference type="ARBA" id="ARBA00022927"/>
    </source>
</evidence>
<dbReference type="FunFam" id="1.20.1250.20:FF:000049">
    <property type="entry name" value="Solute carrier family 15 member 2"/>
    <property type="match status" value="1"/>
</dbReference>
<dbReference type="PANTHER" id="PTHR11654">
    <property type="entry name" value="OLIGOPEPTIDE TRANSPORTER-RELATED"/>
    <property type="match status" value="1"/>
</dbReference>
<protein>
    <submittedName>
        <fullName evidence="11">Solute carrier family 15 member 2</fullName>
    </submittedName>
</protein>
<evidence type="ECO:0000256" key="4">
    <source>
        <dbReference type="ARBA" id="ARBA00022692"/>
    </source>
</evidence>
<keyword evidence="4 10" id="KW-0812">Transmembrane</keyword>
<evidence type="ECO:0000256" key="1">
    <source>
        <dbReference type="ARBA" id="ARBA00004141"/>
    </source>
</evidence>
<keyword evidence="7" id="KW-0653">Protein transport</keyword>
<feature type="transmembrane region" description="Helical" evidence="10">
    <location>
        <begin position="560"/>
        <end position="579"/>
    </location>
</feature>
<dbReference type="InterPro" id="IPR043381">
    <property type="entry name" value="SLC15A2"/>
</dbReference>